<evidence type="ECO:0000256" key="3">
    <source>
        <dbReference type="ARBA" id="ARBA00022729"/>
    </source>
</evidence>
<dbReference type="SUPFAM" id="SSF49503">
    <property type="entry name" value="Cupredoxins"/>
    <property type="match status" value="1"/>
</dbReference>
<comment type="similarity">
    <text evidence="8">Belongs to the early nodulin-like (ENODL) family.</text>
</comment>
<proteinExistence type="inferred from homology"/>
<dbReference type="GO" id="GO:0012505">
    <property type="term" value="C:endomembrane system"/>
    <property type="evidence" value="ECO:0007669"/>
    <property type="project" value="UniProtKB-SubCell"/>
</dbReference>
<dbReference type="PROSITE" id="PS51485">
    <property type="entry name" value="PHYTOCYANIN"/>
    <property type="match status" value="1"/>
</dbReference>
<accession>A0A453ED29</accession>
<dbReference type="InterPro" id="IPR008972">
    <property type="entry name" value="Cupredoxin"/>
</dbReference>
<evidence type="ECO:0000256" key="8">
    <source>
        <dbReference type="ARBA" id="ARBA00035011"/>
    </source>
</evidence>
<keyword evidence="5" id="KW-1015">Disulfide bond</keyword>
<dbReference type="CDD" id="cd11019">
    <property type="entry name" value="OsENODL1_like"/>
    <property type="match status" value="1"/>
</dbReference>
<keyword evidence="2" id="KW-0336">GPI-anchor</keyword>
<protein>
    <recommendedName>
        <fullName evidence="12">Phytocyanin domain-containing protein</fullName>
    </recommendedName>
</protein>
<dbReference type="GO" id="GO:0098552">
    <property type="term" value="C:side of membrane"/>
    <property type="evidence" value="ECO:0007669"/>
    <property type="project" value="UniProtKB-KW"/>
</dbReference>
<dbReference type="AlphaFoldDB" id="A0A453ED29"/>
<evidence type="ECO:0000256" key="10">
    <source>
        <dbReference type="SAM" id="MobiDB-lite"/>
    </source>
</evidence>
<feature type="domain" description="Phytocyanin" evidence="12">
    <location>
        <begin position="37"/>
        <end position="138"/>
    </location>
</feature>
<dbReference type="InterPro" id="IPR039391">
    <property type="entry name" value="Phytocyanin-like"/>
</dbReference>
<keyword evidence="4" id="KW-0472">Membrane</keyword>
<sequence length="266" mass="26485">ILLAAKAAPLVSLHMTGMAAARLAVALLLLATGCAGRDIVVGGRGGWTANPAEPFNHWAERNRFQVNDRLVFRYKGQEDSVLVVSQSHYDACNTSDPFMRLGGGESGFVLSHSGPYFFISGDAARCQAGERLIVVVLAVRTPSPAPSTPPPPPKSPPSSPPPAPAAAGNSSTSPPPALAPPAAGNSSTSPPPALAPPAAGNSSTSPPPALAPPAAGNSSTSPPPAIAPPPVTNGTVSPPPSSPSCASALRGGFLACLVIAGTIVLA</sequence>
<dbReference type="GO" id="GO:0005886">
    <property type="term" value="C:plasma membrane"/>
    <property type="evidence" value="ECO:0007669"/>
    <property type="project" value="TreeGrafter"/>
</dbReference>
<evidence type="ECO:0000256" key="2">
    <source>
        <dbReference type="ARBA" id="ARBA00022622"/>
    </source>
</evidence>
<dbReference type="PANTHER" id="PTHR33021">
    <property type="entry name" value="BLUE COPPER PROTEIN"/>
    <property type="match status" value="1"/>
</dbReference>
<dbReference type="GO" id="GO:0009055">
    <property type="term" value="F:electron transfer activity"/>
    <property type="evidence" value="ECO:0007669"/>
    <property type="project" value="InterPro"/>
</dbReference>
<evidence type="ECO:0000313" key="13">
    <source>
        <dbReference type="EnsemblPlants" id="AET3Gv20301600.1"/>
    </source>
</evidence>
<evidence type="ECO:0000256" key="7">
    <source>
        <dbReference type="ARBA" id="ARBA00023288"/>
    </source>
</evidence>
<dbReference type="Pfam" id="PF02298">
    <property type="entry name" value="Cu_bind_like"/>
    <property type="match status" value="1"/>
</dbReference>
<dbReference type="InterPro" id="IPR003245">
    <property type="entry name" value="Phytocyanin_dom"/>
</dbReference>
<keyword evidence="7" id="KW-0449">Lipoprotein</keyword>
<keyword evidence="3 11" id="KW-0732">Signal</keyword>
<dbReference type="Proteomes" id="UP000015105">
    <property type="component" value="Chromosome 3D"/>
</dbReference>
<reference evidence="13" key="5">
    <citation type="journal article" date="2021" name="G3 (Bethesda)">
        <title>Aegilops tauschii genome assembly Aet v5.0 features greater sequence contiguity and improved annotation.</title>
        <authorList>
            <person name="Wang L."/>
            <person name="Zhu T."/>
            <person name="Rodriguez J.C."/>
            <person name="Deal K.R."/>
            <person name="Dubcovsky J."/>
            <person name="McGuire P.E."/>
            <person name="Lux T."/>
            <person name="Spannagl M."/>
            <person name="Mayer K.F.X."/>
            <person name="Baldrich P."/>
            <person name="Meyers B.C."/>
            <person name="Huo N."/>
            <person name="Gu Y.Q."/>
            <person name="Zhou H."/>
            <person name="Devos K.M."/>
            <person name="Bennetzen J.L."/>
            <person name="Unver T."/>
            <person name="Budak H."/>
            <person name="Gulick P.J."/>
            <person name="Galiba G."/>
            <person name="Kalapos B."/>
            <person name="Nelson D.R."/>
            <person name="Li P."/>
            <person name="You F.M."/>
            <person name="Luo M.C."/>
            <person name="Dvorak J."/>
        </authorList>
    </citation>
    <scope>NUCLEOTIDE SEQUENCE [LARGE SCALE GENOMIC DNA]</scope>
    <source>
        <strain evidence="13">cv. AL8/78</strain>
    </source>
</reference>
<dbReference type="InterPro" id="IPR041846">
    <property type="entry name" value="ENL_dom"/>
</dbReference>
<evidence type="ECO:0000256" key="4">
    <source>
        <dbReference type="ARBA" id="ARBA00023136"/>
    </source>
</evidence>
<reference evidence="13" key="4">
    <citation type="submission" date="2019-03" db="UniProtKB">
        <authorList>
            <consortium name="EnsemblPlants"/>
        </authorList>
    </citation>
    <scope>IDENTIFICATION</scope>
</reference>
<feature type="region of interest" description="Disordered" evidence="10">
    <location>
        <begin position="143"/>
        <end position="245"/>
    </location>
</feature>
<evidence type="ECO:0000256" key="11">
    <source>
        <dbReference type="SAM" id="SignalP"/>
    </source>
</evidence>
<feature type="signal peptide" evidence="11">
    <location>
        <begin position="1"/>
        <end position="36"/>
    </location>
</feature>
<organism evidence="13 14">
    <name type="scientific">Aegilops tauschii subsp. strangulata</name>
    <name type="common">Goatgrass</name>
    <dbReference type="NCBI Taxonomy" id="200361"/>
    <lineage>
        <taxon>Eukaryota</taxon>
        <taxon>Viridiplantae</taxon>
        <taxon>Streptophyta</taxon>
        <taxon>Embryophyta</taxon>
        <taxon>Tracheophyta</taxon>
        <taxon>Spermatophyta</taxon>
        <taxon>Magnoliopsida</taxon>
        <taxon>Liliopsida</taxon>
        <taxon>Poales</taxon>
        <taxon>Poaceae</taxon>
        <taxon>BOP clade</taxon>
        <taxon>Pooideae</taxon>
        <taxon>Triticodae</taxon>
        <taxon>Triticeae</taxon>
        <taxon>Triticinae</taxon>
        <taxon>Aegilops</taxon>
    </lineage>
</organism>
<reference evidence="14" key="1">
    <citation type="journal article" date="2014" name="Science">
        <title>Ancient hybridizations among the ancestral genomes of bread wheat.</title>
        <authorList>
            <consortium name="International Wheat Genome Sequencing Consortium,"/>
            <person name="Marcussen T."/>
            <person name="Sandve S.R."/>
            <person name="Heier L."/>
            <person name="Spannagl M."/>
            <person name="Pfeifer M."/>
            <person name="Jakobsen K.S."/>
            <person name="Wulff B.B."/>
            <person name="Steuernagel B."/>
            <person name="Mayer K.F."/>
            <person name="Olsen O.A."/>
        </authorList>
    </citation>
    <scope>NUCLEOTIDE SEQUENCE [LARGE SCALE GENOMIC DNA]</scope>
    <source>
        <strain evidence="14">cv. AL8/78</strain>
    </source>
</reference>
<keyword evidence="6" id="KW-0325">Glycoprotein</keyword>
<dbReference type="Gramene" id="AET3Gv20301600.1">
    <property type="protein sequence ID" value="AET3Gv20301600.1"/>
    <property type="gene ID" value="AET3Gv20301600"/>
</dbReference>
<keyword evidence="14" id="KW-1185">Reference proteome</keyword>
<reference evidence="13" key="3">
    <citation type="journal article" date="2017" name="Nature">
        <title>Genome sequence of the progenitor of the wheat D genome Aegilops tauschii.</title>
        <authorList>
            <person name="Luo M.C."/>
            <person name="Gu Y.Q."/>
            <person name="Puiu D."/>
            <person name="Wang H."/>
            <person name="Twardziok S.O."/>
            <person name="Deal K.R."/>
            <person name="Huo N."/>
            <person name="Zhu T."/>
            <person name="Wang L."/>
            <person name="Wang Y."/>
            <person name="McGuire P.E."/>
            <person name="Liu S."/>
            <person name="Long H."/>
            <person name="Ramasamy R.K."/>
            <person name="Rodriguez J.C."/>
            <person name="Van S.L."/>
            <person name="Yuan L."/>
            <person name="Wang Z."/>
            <person name="Xia Z."/>
            <person name="Xiao L."/>
            <person name="Anderson O.D."/>
            <person name="Ouyang S."/>
            <person name="Liang Y."/>
            <person name="Zimin A.V."/>
            <person name="Pertea G."/>
            <person name="Qi P."/>
            <person name="Bennetzen J.L."/>
            <person name="Dai X."/>
            <person name="Dawson M.W."/>
            <person name="Muller H.G."/>
            <person name="Kugler K."/>
            <person name="Rivarola-Duarte L."/>
            <person name="Spannagl M."/>
            <person name="Mayer K.F.X."/>
            <person name="Lu F.H."/>
            <person name="Bevan M.W."/>
            <person name="Leroy P."/>
            <person name="Li P."/>
            <person name="You F.M."/>
            <person name="Sun Q."/>
            <person name="Liu Z."/>
            <person name="Lyons E."/>
            <person name="Wicker T."/>
            <person name="Salzberg S.L."/>
            <person name="Devos K.M."/>
            <person name="Dvorak J."/>
        </authorList>
    </citation>
    <scope>NUCLEOTIDE SEQUENCE [LARGE SCALE GENOMIC DNA]</scope>
    <source>
        <strain evidence="13">cv. AL8/78</strain>
    </source>
</reference>
<dbReference type="PANTHER" id="PTHR33021:SF185">
    <property type="entry name" value="EARLY NODULIN-LIKE PROTEIN 3-RELATED"/>
    <property type="match status" value="1"/>
</dbReference>
<reference evidence="14" key="2">
    <citation type="journal article" date="2017" name="Nat. Plants">
        <title>The Aegilops tauschii genome reveals multiple impacts of transposons.</title>
        <authorList>
            <person name="Zhao G."/>
            <person name="Zou C."/>
            <person name="Li K."/>
            <person name="Wang K."/>
            <person name="Li T."/>
            <person name="Gao L."/>
            <person name="Zhang X."/>
            <person name="Wang H."/>
            <person name="Yang Z."/>
            <person name="Liu X."/>
            <person name="Jiang W."/>
            <person name="Mao L."/>
            <person name="Kong X."/>
            <person name="Jiao Y."/>
            <person name="Jia J."/>
        </authorList>
    </citation>
    <scope>NUCLEOTIDE SEQUENCE [LARGE SCALE GENOMIC DNA]</scope>
    <source>
        <strain evidence="14">cv. AL8/78</strain>
    </source>
</reference>
<feature type="compositionally biased region" description="Pro residues" evidence="10">
    <location>
        <begin position="221"/>
        <end position="242"/>
    </location>
</feature>
<evidence type="ECO:0000313" key="14">
    <source>
        <dbReference type="Proteomes" id="UP000015105"/>
    </source>
</evidence>
<evidence type="ECO:0000256" key="5">
    <source>
        <dbReference type="ARBA" id="ARBA00023157"/>
    </source>
</evidence>
<comment type="subcellular location">
    <subcellularLocation>
        <location evidence="9">Endomembrane system</location>
        <topology evidence="9">Lipid-anchor</topology>
    </subcellularLocation>
    <subcellularLocation>
        <location evidence="1">Membrane</location>
        <topology evidence="1">Lipid-anchor</topology>
        <topology evidence="1">GPI-anchor</topology>
    </subcellularLocation>
</comment>
<name>A0A453ED29_AEGTS</name>
<dbReference type="STRING" id="200361.A0A453ED29"/>
<evidence type="ECO:0000259" key="12">
    <source>
        <dbReference type="PROSITE" id="PS51485"/>
    </source>
</evidence>
<dbReference type="EnsemblPlants" id="AET3Gv20301600.1">
    <property type="protein sequence ID" value="AET3Gv20301600.1"/>
    <property type="gene ID" value="AET3Gv20301600"/>
</dbReference>
<evidence type="ECO:0000256" key="6">
    <source>
        <dbReference type="ARBA" id="ARBA00023180"/>
    </source>
</evidence>
<dbReference type="Gene3D" id="2.60.40.420">
    <property type="entry name" value="Cupredoxins - blue copper proteins"/>
    <property type="match status" value="1"/>
</dbReference>
<evidence type="ECO:0000256" key="1">
    <source>
        <dbReference type="ARBA" id="ARBA00004589"/>
    </source>
</evidence>
<feature type="compositionally biased region" description="Pro residues" evidence="10">
    <location>
        <begin position="143"/>
        <end position="164"/>
    </location>
</feature>
<dbReference type="FunFam" id="2.60.40.420:FF:000010">
    <property type="entry name" value="Early nodulin-like protein 1"/>
    <property type="match status" value="1"/>
</dbReference>
<evidence type="ECO:0000256" key="9">
    <source>
        <dbReference type="ARBA" id="ARBA00037868"/>
    </source>
</evidence>
<feature type="chain" id="PRO_5019273125" description="Phytocyanin domain-containing protein" evidence="11">
    <location>
        <begin position="37"/>
        <end position="266"/>
    </location>
</feature>